<comment type="caution">
    <text evidence="2">The sequence shown here is derived from an EMBL/GenBank/DDBJ whole genome shotgun (WGS) entry which is preliminary data.</text>
</comment>
<reference evidence="2 3" key="1">
    <citation type="submission" date="2019-05" db="EMBL/GenBank/DDBJ databases">
        <title>Another draft genome of Portunus trituberculatus and its Hox gene families provides insights of decapod evolution.</title>
        <authorList>
            <person name="Jeong J.-H."/>
            <person name="Song I."/>
            <person name="Kim S."/>
            <person name="Choi T."/>
            <person name="Kim D."/>
            <person name="Ryu S."/>
            <person name="Kim W."/>
        </authorList>
    </citation>
    <scope>NUCLEOTIDE SEQUENCE [LARGE SCALE GENOMIC DNA]</scope>
    <source>
        <tissue evidence="2">Muscle</tissue>
    </source>
</reference>
<name>A0A5B7GZJ9_PORTR</name>
<dbReference type="OrthoDB" id="6505744at2759"/>
<feature type="region of interest" description="Disordered" evidence="1">
    <location>
        <begin position="380"/>
        <end position="489"/>
    </location>
</feature>
<feature type="compositionally biased region" description="Basic and acidic residues" evidence="1">
    <location>
        <begin position="31"/>
        <end position="42"/>
    </location>
</feature>
<feature type="region of interest" description="Disordered" evidence="1">
    <location>
        <begin position="1"/>
        <end position="122"/>
    </location>
</feature>
<feature type="compositionally biased region" description="Low complexity" evidence="1">
    <location>
        <begin position="394"/>
        <end position="427"/>
    </location>
</feature>
<feature type="compositionally biased region" description="Low complexity" evidence="1">
    <location>
        <begin position="316"/>
        <end position="331"/>
    </location>
</feature>
<dbReference type="EMBL" id="VSRR010020360">
    <property type="protein sequence ID" value="MPC63046.1"/>
    <property type="molecule type" value="Genomic_DNA"/>
</dbReference>
<evidence type="ECO:0000256" key="1">
    <source>
        <dbReference type="SAM" id="MobiDB-lite"/>
    </source>
</evidence>
<keyword evidence="3" id="KW-1185">Reference proteome</keyword>
<organism evidence="2 3">
    <name type="scientific">Portunus trituberculatus</name>
    <name type="common">Swimming crab</name>
    <name type="synonym">Neptunus trituberculatus</name>
    <dbReference type="NCBI Taxonomy" id="210409"/>
    <lineage>
        <taxon>Eukaryota</taxon>
        <taxon>Metazoa</taxon>
        <taxon>Ecdysozoa</taxon>
        <taxon>Arthropoda</taxon>
        <taxon>Crustacea</taxon>
        <taxon>Multicrustacea</taxon>
        <taxon>Malacostraca</taxon>
        <taxon>Eumalacostraca</taxon>
        <taxon>Eucarida</taxon>
        <taxon>Decapoda</taxon>
        <taxon>Pleocyemata</taxon>
        <taxon>Brachyura</taxon>
        <taxon>Eubrachyura</taxon>
        <taxon>Portunoidea</taxon>
        <taxon>Portunidae</taxon>
        <taxon>Portuninae</taxon>
        <taxon>Portunus</taxon>
    </lineage>
</organism>
<feature type="region of interest" description="Disordered" evidence="1">
    <location>
        <begin position="310"/>
        <end position="337"/>
    </location>
</feature>
<feature type="compositionally biased region" description="Basic and acidic residues" evidence="1">
    <location>
        <begin position="1"/>
        <end position="13"/>
    </location>
</feature>
<feature type="region of interest" description="Disordered" evidence="1">
    <location>
        <begin position="187"/>
        <end position="219"/>
    </location>
</feature>
<feature type="compositionally biased region" description="Polar residues" evidence="1">
    <location>
        <begin position="470"/>
        <end position="482"/>
    </location>
</feature>
<sequence>MHEFGQEQEESSRNRRLRPHSCKQGQGSGTSDHENARYRSKDTVSPPRRPPFTAHTAHGLVPSPPSPTSTSQAMNTQDDSFTLVENRKKKKPSPSQTSSPTDQQPRRAPRPRVGVSLAPRPLSTPRHAVKIMASEDFPNPYDAIVNLQKDSSLAFTARPGRDNSFLVYPENEATMTSISMTKELEGRALKTRPQSKNNKGSGDGLPTELTHQPHRKHGQDHLRYPMHVQWPPHQTVTHKCPNCNGNHHAWNKACPERRRRIQQNMASQAQWVQTHSNAPPGTFVWGTQNNSHLEAPPSTAEFSTLPTQTPIATHDQAPLPSQQQPAQATSPPLVPQEPSITLTASSLKHLLTDFALTLSKILKQDLEQAQLATAVDSLVASHMGTPPQPPTPQAPANTPQEMEEVTAPSPRSPPSSKNANKPSKTTTGQSSSIADHHPSTSQSSSNNTSSLRESVTPTPAAPPTCASCSGTSKGPNANTTSSKKLHKGT</sequence>
<gene>
    <name evidence="2" type="ORF">E2C01_057137</name>
</gene>
<evidence type="ECO:0000313" key="2">
    <source>
        <dbReference type="EMBL" id="MPC63046.1"/>
    </source>
</evidence>
<accession>A0A5B7GZJ9</accession>
<evidence type="ECO:0000313" key="3">
    <source>
        <dbReference type="Proteomes" id="UP000324222"/>
    </source>
</evidence>
<proteinExistence type="predicted"/>
<dbReference type="Proteomes" id="UP000324222">
    <property type="component" value="Unassembled WGS sequence"/>
</dbReference>
<feature type="compositionally biased region" description="Low complexity" evidence="1">
    <location>
        <begin position="439"/>
        <end position="450"/>
    </location>
</feature>
<feature type="compositionally biased region" description="Low complexity" evidence="1">
    <location>
        <begin position="93"/>
        <end position="103"/>
    </location>
</feature>
<dbReference type="AlphaFoldDB" id="A0A5B7GZJ9"/>
<protein>
    <submittedName>
        <fullName evidence="2">Uncharacterized protein</fullName>
    </submittedName>
</protein>